<feature type="transmembrane region" description="Helical" evidence="1">
    <location>
        <begin position="44"/>
        <end position="66"/>
    </location>
</feature>
<evidence type="ECO:0000256" key="1">
    <source>
        <dbReference type="SAM" id="Phobius"/>
    </source>
</evidence>
<dbReference type="OrthoDB" id="6579973at2"/>
<gene>
    <name evidence="2" type="ORF">EC847_11269</name>
</gene>
<dbReference type="RefSeq" id="WP_110511680.1">
    <property type="nucleotide sequence ID" value="NZ_CACSIW010000001.1"/>
</dbReference>
<dbReference type="AlphaFoldDB" id="A0A4V3BP08"/>
<evidence type="ECO:0000313" key="3">
    <source>
        <dbReference type="Proteomes" id="UP000295530"/>
    </source>
</evidence>
<keyword evidence="1" id="KW-0812">Transmembrane</keyword>
<reference evidence="2 3" key="1">
    <citation type="submission" date="2019-03" db="EMBL/GenBank/DDBJ databases">
        <title>Genomic analyses of the natural microbiome of Caenorhabditis elegans.</title>
        <authorList>
            <person name="Samuel B."/>
        </authorList>
    </citation>
    <scope>NUCLEOTIDE SEQUENCE [LARGE SCALE GENOMIC DNA]</scope>
    <source>
        <strain evidence="2 3">BIGb0156</strain>
    </source>
</reference>
<dbReference type="Proteomes" id="UP000295530">
    <property type="component" value="Unassembled WGS sequence"/>
</dbReference>
<dbReference type="EMBL" id="SNVX01000012">
    <property type="protein sequence ID" value="TDN56022.1"/>
    <property type="molecule type" value="Genomic_DNA"/>
</dbReference>
<name>A0A4V3BP08_SCAGO</name>
<sequence>MINSLPLTLTLPMPAIDEVTLAHQGLNYIRPNVVLDFVSVSPNALLFVTPVAVLFASLGVVGHIPLRRIPVAATGRVTYPICTQVLPELRGKLIINTASRKLKFLENQVVKPDEFAPSTSQVIGLALEFTFQQPE</sequence>
<keyword evidence="1" id="KW-0472">Membrane</keyword>
<keyword evidence="3" id="KW-1185">Reference proteome</keyword>
<accession>A0A4V3BP08</accession>
<proteinExistence type="predicted"/>
<comment type="caution">
    <text evidence="2">The sequence shown here is derived from an EMBL/GenBank/DDBJ whole genome shotgun (WGS) entry which is preliminary data.</text>
</comment>
<evidence type="ECO:0008006" key="4">
    <source>
        <dbReference type="Google" id="ProtNLM"/>
    </source>
</evidence>
<organism evidence="2 3">
    <name type="scientific">Scandinavium goeteborgense</name>
    <dbReference type="NCBI Taxonomy" id="1851514"/>
    <lineage>
        <taxon>Bacteria</taxon>
        <taxon>Pseudomonadati</taxon>
        <taxon>Pseudomonadota</taxon>
        <taxon>Gammaproteobacteria</taxon>
        <taxon>Enterobacterales</taxon>
        <taxon>Enterobacteriaceae</taxon>
        <taxon>Scandinavium</taxon>
    </lineage>
</organism>
<keyword evidence="1" id="KW-1133">Transmembrane helix</keyword>
<protein>
    <recommendedName>
        <fullName evidence="4">dTDP-glucose pyrophosphorylase</fullName>
    </recommendedName>
</protein>
<evidence type="ECO:0000313" key="2">
    <source>
        <dbReference type="EMBL" id="TDN56022.1"/>
    </source>
</evidence>